<sequence length="634" mass="67271">MTDNSQRDDVDDSHRTDDVDDSHQTDDINDSHQTDNVDDSLHGDDVSDDGSDRHQTDSNHPSTDPVGDTTTGGNAATDGGDVDPVTLEVLRNAFATVAEEMSANLIRTSYSPNIKERKDASSAVFDARGRMLAQAENIPVHLGAMPHSVRTVVETFEGAFEPGDTVIHNSPFSGGAHLPDITFVSPVFVDGTLVAFVANRAHHADVGGSLAGSVSADATSVFAEGIQIPPVKLFERGEVVDGVLDLLTENVRTPDEREGDLRAQQAANETGRKRFEALIEKHGRETVEAAADRILDYSERRMREEVRDLADGVYEFADALDSDGAGAENVTIRATVTVDGSSVAVDFAGSAAQVAGAVNAPIAVTTSATYYALRTVTDPDVPPNQGCYRPFSVSAPEGTVVNARKPAAVVGGNLETSQRIVDTVLGAMAKAGVRPMAAAANGSMNNVTFGSADSSLADPYTFYETIGGGYGARPERDGVDGVHAHMTNTQNTPIEALELAYPLRVERYALRPDTGGAGEFRGGLGIRRDIRVLDHGASFSLLSDRRRNRPYGLDGGQPGAAGEDRVVIDDEERHLDSKTTLELSGGDLVSVRTPGGGGFGSPEDRSPAAIARDLEEGRLTAEHVAEHYPHYDGE</sequence>
<feature type="compositionally biased region" description="Basic and acidic residues" evidence="1">
    <location>
        <begin position="1"/>
        <end position="57"/>
    </location>
</feature>
<name>A0A897N450_9EURY</name>
<dbReference type="Pfam" id="PF02538">
    <property type="entry name" value="Hydantoinase_B"/>
    <property type="match status" value="1"/>
</dbReference>
<dbReference type="GO" id="GO:0005829">
    <property type="term" value="C:cytosol"/>
    <property type="evidence" value="ECO:0007669"/>
    <property type="project" value="TreeGrafter"/>
</dbReference>
<protein>
    <submittedName>
        <fullName evidence="3">N-methylhydantoinase B/acetone carboxylase, alpha subunit</fullName>
    </submittedName>
</protein>
<dbReference type="PANTHER" id="PTHR11365">
    <property type="entry name" value="5-OXOPROLINASE RELATED"/>
    <property type="match status" value="1"/>
</dbReference>
<dbReference type="GeneID" id="68854372"/>
<dbReference type="AlphaFoldDB" id="A0A897N450"/>
<dbReference type="EMBL" id="CP064787">
    <property type="protein sequence ID" value="QSG05086.1"/>
    <property type="molecule type" value="Genomic_DNA"/>
</dbReference>
<dbReference type="RefSeq" id="WP_229114736.1">
    <property type="nucleotide sequence ID" value="NZ_CP064787.1"/>
</dbReference>
<evidence type="ECO:0000259" key="2">
    <source>
        <dbReference type="Pfam" id="PF02538"/>
    </source>
</evidence>
<feature type="domain" description="Hydantoinase B/oxoprolinase" evidence="2">
    <location>
        <begin position="83"/>
        <end position="602"/>
    </location>
</feature>
<dbReference type="GO" id="GO:0017168">
    <property type="term" value="F:5-oxoprolinase (ATP-hydrolyzing) activity"/>
    <property type="evidence" value="ECO:0007669"/>
    <property type="project" value="TreeGrafter"/>
</dbReference>
<feature type="region of interest" description="Disordered" evidence="1">
    <location>
        <begin position="1"/>
        <end position="83"/>
    </location>
</feature>
<reference evidence="3" key="1">
    <citation type="submission" date="2020-11" db="EMBL/GenBank/DDBJ databases">
        <title>Carbohydrate-dependent, anaerobic sulfur respiration: A novel catabolism in halophilic archaea.</title>
        <authorList>
            <person name="Sorokin D.Y."/>
            <person name="Messina E."/>
            <person name="Smedile F."/>
            <person name="La Cono V."/>
            <person name="Hallsworth J.E."/>
            <person name="Yakimov M.M."/>
        </authorList>
    </citation>
    <scope>NUCLEOTIDE SEQUENCE</scope>
    <source>
        <strain evidence="3">HSR12-1</strain>
    </source>
</reference>
<evidence type="ECO:0000313" key="3">
    <source>
        <dbReference type="EMBL" id="QSG05086.1"/>
    </source>
</evidence>
<evidence type="ECO:0000256" key="1">
    <source>
        <dbReference type="SAM" id="MobiDB-lite"/>
    </source>
</evidence>
<dbReference type="InterPro" id="IPR045079">
    <property type="entry name" value="Oxoprolinase-like"/>
</dbReference>
<dbReference type="Proteomes" id="UP000663525">
    <property type="component" value="Chromosome"/>
</dbReference>
<evidence type="ECO:0000313" key="4">
    <source>
        <dbReference type="Proteomes" id="UP000663525"/>
    </source>
</evidence>
<proteinExistence type="predicted"/>
<dbReference type="PANTHER" id="PTHR11365:SF23">
    <property type="entry name" value="HYPOTHETICAL 5-OXOPROLINASE (EUROFUNG)-RELATED"/>
    <property type="match status" value="1"/>
</dbReference>
<organism evidence="3 4">
    <name type="scientific">Halapricum desulfuricans</name>
    <dbReference type="NCBI Taxonomy" id="2841257"/>
    <lineage>
        <taxon>Archaea</taxon>
        <taxon>Methanobacteriati</taxon>
        <taxon>Methanobacteriota</taxon>
        <taxon>Stenosarchaea group</taxon>
        <taxon>Halobacteria</taxon>
        <taxon>Halobacteriales</taxon>
        <taxon>Haloarculaceae</taxon>
        <taxon>Halapricum</taxon>
    </lineage>
</organism>
<feature type="compositionally biased region" description="Low complexity" evidence="1">
    <location>
        <begin position="66"/>
        <end position="83"/>
    </location>
</feature>
<dbReference type="InterPro" id="IPR003692">
    <property type="entry name" value="Hydantoinase_B"/>
</dbReference>
<accession>A0A897N450</accession>
<dbReference type="GO" id="GO:0006749">
    <property type="term" value="P:glutathione metabolic process"/>
    <property type="evidence" value="ECO:0007669"/>
    <property type="project" value="TreeGrafter"/>
</dbReference>
<gene>
    <name evidence="3" type="primary">hyuB</name>
    <name evidence="3" type="ORF">HSR121_0732</name>
</gene>